<proteinExistence type="predicted"/>
<evidence type="ECO:0000313" key="2">
    <source>
        <dbReference type="EMBL" id="KAL0456051.1"/>
    </source>
</evidence>
<organism evidence="2">
    <name type="scientific">Sesamum latifolium</name>
    <dbReference type="NCBI Taxonomy" id="2727402"/>
    <lineage>
        <taxon>Eukaryota</taxon>
        <taxon>Viridiplantae</taxon>
        <taxon>Streptophyta</taxon>
        <taxon>Embryophyta</taxon>
        <taxon>Tracheophyta</taxon>
        <taxon>Spermatophyta</taxon>
        <taxon>Magnoliopsida</taxon>
        <taxon>eudicotyledons</taxon>
        <taxon>Gunneridae</taxon>
        <taxon>Pentapetalae</taxon>
        <taxon>asterids</taxon>
        <taxon>lamiids</taxon>
        <taxon>Lamiales</taxon>
        <taxon>Pedaliaceae</taxon>
        <taxon>Sesamum</taxon>
    </lineage>
</organism>
<feature type="compositionally biased region" description="Acidic residues" evidence="1">
    <location>
        <begin position="7"/>
        <end position="20"/>
    </location>
</feature>
<dbReference type="AlphaFoldDB" id="A0AAW2XQP8"/>
<accession>A0AAW2XQP8</accession>
<sequence>MKVDGVVDVDGDAATDDGDDGLMAVPIRSEPYDPPYRDLNSRIQCDFNFLEFFSLASKVMTTKIVRSWMN</sequence>
<feature type="region of interest" description="Disordered" evidence="1">
    <location>
        <begin position="1"/>
        <end position="27"/>
    </location>
</feature>
<reference evidence="2" key="1">
    <citation type="submission" date="2020-06" db="EMBL/GenBank/DDBJ databases">
        <authorList>
            <person name="Li T."/>
            <person name="Hu X."/>
            <person name="Zhang T."/>
            <person name="Song X."/>
            <person name="Zhang H."/>
            <person name="Dai N."/>
            <person name="Sheng W."/>
            <person name="Hou X."/>
            <person name="Wei L."/>
        </authorList>
    </citation>
    <scope>NUCLEOTIDE SEQUENCE</scope>
    <source>
        <strain evidence="2">KEN1</strain>
        <tissue evidence="2">Leaf</tissue>
    </source>
</reference>
<reference evidence="2" key="2">
    <citation type="journal article" date="2024" name="Plant">
        <title>Genomic evolution and insights into agronomic trait innovations of Sesamum species.</title>
        <authorList>
            <person name="Miao H."/>
            <person name="Wang L."/>
            <person name="Qu L."/>
            <person name="Liu H."/>
            <person name="Sun Y."/>
            <person name="Le M."/>
            <person name="Wang Q."/>
            <person name="Wei S."/>
            <person name="Zheng Y."/>
            <person name="Lin W."/>
            <person name="Duan Y."/>
            <person name="Cao H."/>
            <person name="Xiong S."/>
            <person name="Wang X."/>
            <person name="Wei L."/>
            <person name="Li C."/>
            <person name="Ma Q."/>
            <person name="Ju M."/>
            <person name="Zhao R."/>
            <person name="Li G."/>
            <person name="Mu C."/>
            <person name="Tian Q."/>
            <person name="Mei H."/>
            <person name="Zhang T."/>
            <person name="Gao T."/>
            <person name="Zhang H."/>
        </authorList>
    </citation>
    <scope>NUCLEOTIDE SEQUENCE</scope>
    <source>
        <strain evidence="2">KEN1</strain>
    </source>
</reference>
<comment type="caution">
    <text evidence="2">The sequence shown here is derived from an EMBL/GenBank/DDBJ whole genome shotgun (WGS) entry which is preliminary data.</text>
</comment>
<dbReference type="EMBL" id="JACGWN010000003">
    <property type="protein sequence ID" value="KAL0456051.1"/>
    <property type="molecule type" value="Genomic_DNA"/>
</dbReference>
<name>A0AAW2XQP8_9LAMI</name>
<gene>
    <name evidence="2" type="ORF">Slati_0944300</name>
</gene>
<protein>
    <submittedName>
        <fullName evidence="2">Uncharacterized protein</fullName>
    </submittedName>
</protein>
<evidence type="ECO:0000256" key="1">
    <source>
        <dbReference type="SAM" id="MobiDB-lite"/>
    </source>
</evidence>